<dbReference type="EMBL" id="HBFR01021213">
    <property type="protein sequence ID" value="CAD8888072.1"/>
    <property type="molecule type" value="Transcribed_RNA"/>
</dbReference>
<feature type="domain" description="Helicase C-terminal" evidence="4">
    <location>
        <begin position="678"/>
        <end position="843"/>
    </location>
</feature>
<dbReference type="InterPro" id="IPR011011">
    <property type="entry name" value="Znf_FYVE_PHD"/>
</dbReference>
<dbReference type="InterPro" id="IPR038718">
    <property type="entry name" value="SNF2-like_sf"/>
</dbReference>
<feature type="region of interest" description="Disordered" evidence="2">
    <location>
        <begin position="920"/>
        <end position="944"/>
    </location>
</feature>
<feature type="compositionally biased region" description="Polar residues" evidence="2">
    <location>
        <begin position="200"/>
        <end position="209"/>
    </location>
</feature>
<feature type="region of interest" description="Disordered" evidence="2">
    <location>
        <begin position="200"/>
        <end position="227"/>
    </location>
</feature>
<accession>A0A7S1BKC7</accession>
<keyword evidence="1" id="KW-0378">Hydrolase</keyword>
<dbReference type="SUPFAM" id="SSF57903">
    <property type="entry name" value="FYVE/PHD zinc finger"/>
    <property type="match status" value="1"/>
</dbReference>
<dbReference type="CDD" id="cd18793">
    <property type="entry name" value="SF2_C_SNF"/>
    <property type="match status" value="1"/>
</dbReference>
<dbReference type="InterPro" id="IPR000330">
    <property type="entry name" value="SNF2_N"/>
</dbReference>
<dbReference type="InterPro" id="IPR013083">
    <property type="entry name" value="Znf_RING/FYVE/PHD"/>
</dbReference>
<evidence type="ECO:0000256" key="1">
    <source>
        <dbReference type="ARBA" id="ARBA00022801"/>
    </source>
</evidence>
<feature type="compositionally biased region" description="Basic and acidic residues" evidence="2">
    <location>
        <begin position="58"/>
        <end position="82"/>
    </location>
</feature>
<reference evidence="5" key="1">
    <citation type="submission" date="2021-01" db="EMBL/GenBank/DDBJ databases">
        <authorList>
            <person name="Corre E."/>
            <person name="Pelletier E."/>
            <person name="Niang G."/>
            <person name="Scheremetjew M."/>
            <person name="Finn R."/>
            <person name="Kale V."/>
            <person name="Holt S."/>
            <person name="Cochrane G."/>
            <person name="Meng A."/>
            <person name="Brown T."/>
            <person name="Cohen L."/>
        </authorList>
    </citation>
    <scope>NUCLEOTIDE SEQUENCE</scope>
    <source>
        <strain evidence="5">308</strain>
    </source>
</reference>
<dbReference type="Gene3D" id="3.40.50.300">
    <property type="entry name" value="P-loop containing nucleotide triphosphate hydrolases"/>
    <property type="match status" value="1"/>
</dbReference>
<dbReference type="GO" id="GO:0016787">
    <property type="term" value="F:hydrolase activity"/>
    <property type="evidence" value="ECO:0007669"/>
    <property type="project" value="UniProtKB-KW"/>
</dbReference>
<evidence type="ECO:0000256" key="2">
    <source>
        <dbReference type="SAM" id="MobiDB-lite"/>
    </source>
</evidence>
<dbReference type="SUPFAM" id="SSF52540">
    <property type="entry name" value="P-loop containing nucleoside triphosphate hydrolases"/>
    <property type="match status" value="2"/>
</dbReference>
<dbReference type="Gene3D" id="3.30.40.10">
    <property type="entry name" value="Zinc/RING finger domain, C3HC4 (zinc finger)"/>
    <property type="match status" value="1"/>
</dbReference>
<dbReference type="Pfam" id="PF00176">
    <property type="entry name" value="SNF2-rel_dom"/>
    <property type="match status" value="1"/>
</dbReference>
<dbReference type="PROSITE" id="PS51194">
    <property type="entry name" value="HELICASE_CTER"/>
    <property type="match status" value="1"/>
</dbReference>
<evidence type="ECO:0000313" key="5">
    <source>
        <dbReference type="EMBL" id="CAD8888072.1"/>
    </source>
</evidence>
<dbReference type="Pfam" id="PF00271">
    <property type="entry name" value="Helicase_C"/>
    <property type="match status" value="1"/>
</dbReference>
<evidence type="ECO:0000259" key="3">
    <source>
        <dbReference type="PROSITE" id="PS51192"/>
    </source>
</evidence>
<dbReference type="InterPro" id="IPR014001">
    <property type="entry name" value="Helicase_ATP-bd"/>
</dbReference>
<dbReference type="AlphaFoldDB" id="A0A7S1BKC7"/>
<evidence type="ECO:0000259" key="4">
    <source>
        <dbReference type="PROSITE" id="PS51194"/>
    </source>
</evidence>
<name>A0A7S1BKC7_9STRA</name>
<feature type="domain" description="Helicase ATP-binding" evidence="3">
    <location>
        <begin position="367"/>
        <end position="536"/>
    </location>
</feature>
<feature type="compositionally biased region" description="Polar residues" evidence="2">
    <location>
        <begin position="137"/>
        <end position="153"/>
    </location>
</feature>
<organism evidence="5">
    <name type="scientific">Corethron hystrix</name>
    <dbReference type="NCBI Taxonomy" id="216773"/>
    <lineage>
        <taxon>Eukaryota</taxon>
        <taxon>Sar</taxon>
        <taxon>Stramenopiles</taxon>
        <taxon>Ochrophyta</taxon>
        <taxon>Bacillariophyta</taxon>
        <taxon>Coscinodiscophyceae</taxon>
        <taxon>Corethrophycidae</taxon>
        <taxon>Corethrales</taxon>
        <taxon>Corethraceae</taxon>
        <taxon>Corethron</taxon>
    </lineage>
</organism>
<dbReference type="PANTHER" id="PTHR10799">
    <property type="entry name" value="SNF2/RAD54 HELICASE FAMILY"/>
    <property type="match status" value="1"/>
</dbReference>
<feature type="compositionally biased region" description="Polar residues" evidence="2">
    <location>
        <begin position="40"/>
        <end position="56"/>
    </location>
</feature>
<feature type="compositionally biased region" description="Polar residues" evidence="2">
    <location>
        <begin position="89"/>
        <end position="116"/>
    </location>
</feature>
<dbReference type="InterPro" id="IPR049730">
    <property type="entry name" value="SNF2/RAD54-like_C"/>
</dbReference>
<dbReference type="InterPro" id="IPR027417">
    <property type="entry name" value="P-loop_NTPase"/>
</dbReference>
<gene>
    <name evidence="5" type="ORF">CHYS00102_LOCUS15270</name>
</gene>
<dbReference type="PROSITE" id="PS51192">
    <property type="entry name" value="HELICASE_ATP_BIND_1"/>
    <property type="match status" value="1"/>
</dbReference>
<sequence length="1148" mass="128636">MITNQQQPQCQLNSSKCIDLSLSSDGYEVGIADGSEIRSHPSNHSLLENGTNSQQSHRQHDPQEISERKDEVGIADDSDIKARPLNHSLPLNVTSQQQSNGSNILRNPSPNDSASTEVLPDDDVVGRVSKKRPRPFNHSSSSTLTGKFQSQLQHGPPESVPERKNADPSADSHHVIVVDANDSDDDMLITDITSSHLSKKNIATVSSHAPSPPDPPPRRSGRKVKSTIVDVDGHRVLAINNYSVRGGAYVYDRPRPKKTPEKPKPKTPKSQKKSAGPRTVSSHEQARLVRVSDIKLRIAKMASREDAFMHANLRLLDPFLEEKVSLRLRSKLEDKIPQGGPAAIYIQPDAVVAPMRDYQLDGLSWMARMHENGLAMILGDEMGLGKTLQTISLLCYLKQTLRRNGPSLVVCPLSVLYSWCNELDKFAPSLKYCRLHASSPGDRDNIILTLKVEILTYDVIITTYDMLKTQSLRHLFSTQYFNYVVLDEGHIIKNRNSEISNAVRRLHSENKLILTGTPLQNNLIELWAMLNYLYPNVFTDSGPFAAAFDLVHNIVDREKLEEAHHVLNLFMLRRLKTEVEKLLPPRVETRVMCPLSSVQANITKNMLLRDLNLIIRAEEASEGNGEAKPSIGLYKNLNNLLLQLRKVANHPYLFKDAEEDINKTSLTTLVSVSGKLSVLDQLLRSLFQKGHRVVLFSQFTSMLDIIDDYCYGRNWSYCRFDGSTPRARRNFLINNFNSPDSDKFIFLMSTRSGSMGINLQTADTCILFDSDWNPQCDLQAMARVHRIGQKNTVHVYRLVAGGSVEERIVDRAQKKLFLDKMVNTSSSTRSDNDETGMSVGDIFADLKFGSQAVFGKTGRCLPTEEELEVITDRTRTEDTSIGNLQGGKSEHISEFDASTELYDHNNFEGVDFKAIREKQREETRRKTKGLHTSLNSTLDGKRRRKSRITMHATNGSGYGAPVPILASNNYDLESGEVSVFDRELQGREKTREVYCVLKRDVKRTGVHWGSQDMCQVCGDGGELLLCPRCPVTVHAHCAGVKNPKDFLCCSHHYCLKCKRGPSAAGGLLFPCQGCPASFCEDCLPANVHRILNECPRFEELGFPSTKTFCYIHCTAQCENVAMLDLGWTPDMKKKPSCPEKLDLYNAFK</sequence>
<proteinExistence type="predicted"/>
<dbReference type="GO" id="GO:0005524">
    <property type="term" value="F:ATP binding"/>
    <property type="evidence" value="ECO:0007669"/>
    <property type="project" value="InterPro"/>
</dbReference>
<protein>
    <submittedName>
        <fullName evidence="5">Uncharacterized protein</fullName>
    </submittedName>
</protein>
<dbReference type="Gene3D" id="3.40.50.10810">
    <property type="entry name" value="Tandem AAA-ATPase domain"/>
    <property type="match status" value="1"/>
</dbReference>
<dbReference type="SMART" id="SM00490">
    <property type="entry name" value="HELICc"/>
    <property type="match status" value="1"/>
</dbReference>
<dbReference type="InterPro" id="IPR001650">
    <property type="entry name" value="Helicase_C-like"/>
</dbReference>
<feature type="region of interest" description="Disordered" evidence="2">
    <location>
        <begin position="248"/>
        <end position="285"/>
    </location>
</feature>
<feature type="compositionally biased region" description="Basic and acidic residues" evidence="2">
    <location>
        <begin position="160"/>
        <end position="170"/>
    </location>
</feature>
<feature type="compositionally biased region" description="Basic and acidic residues" evidence="2">
    <location>
        <begin position="252"/>
        <end position="264"/>
    </location>
</feature>
<feature type="region of interest" description="Disordered" evidence="2">
    <location>
        <begin position="32"/>
        <end position="170"/>
    </location>
</feature>
<dbReference type="SMART" id="SM00487">
    <property type="entry name" value="DEXDc"/>
    <property type="match status" value="1"/>
</dbReference>